<evidence type="ECO:0000313" key="11">
    <source>
        <dbReference type="EMBL" id="KOY83095.1"/>
    </source>
</evidence>
<dbReference type="PIRSF" id="PIRSF000505">
    <property type="entry name" value="EPSPS"/>
    <property type="match status" value="1"/>
</dbReference>
<comment type="subcellular location">
    <subcellularLocation>
        <location evidence="9">Cytoplasm</location>
    </subcellularLocation>
</comment>
<dbReference type="InterPro" id="IPR013792">
    <property type="entry name" value="RNA3'P_cycl/enolpyr_Trfase_a/b"/>
</dbReference>
<proteinExistence type="inferred from homology"/>
<feature type="binding site" evidence="9">
    <location>
        <position position="95"/>
    </location>
    <ligand>
        <name>phosphoenolpyruvate</name>
        <dbReference type="ChEBI" id="CHEBI:58702"/>
    </ligand>
</feature>
<dbReference type="PATRIC" id="fig|33935.3.peg.905"/>
<keyword evidence="5 9" id="KW-0028">Amino-acid biosynthesis</keyword>
<dbReference type="RefSeq" id="WP_053994341.1">
    <property type="nucleotide sequence ID" value="NZ_CP065643.1"/>
</dbReference>
<dbReference type="PROSITE" id="PS00104">
    <property type="entry name" value="EPSP_SYNTHASE_1"/>
    <property type="match status" value="1"/>
</dbReference>
<dbReference type="STRING" id="33935.ADM90_07295"/>
<dbReference type="EMBL" id="LGCI01000005">
    <property type="protein sequence ID" value="KOY83095.1"/>
    <property type="molecule type" value="Genomic_DNA"/>
</dbReference>
<dbReference type="InterPro" id="IPR023193">
    <property type="entry name" value="EPSP_synthase_CS"/>
</dbReference>
<keyword evidence="7 9" id="KW-0057">Aromatic amino acid biosynthesis</keyword>
<evidence type="ECO:0000256" key="8">
    <source>
        <dbReference type="ARBA" id="ARBA00044633"/>
    </source>
</evidence>
<evidence type="ECO:0000256" key="1">
    <source>
        <dbReference type="ARBA" id="ARBA00002174"/>
    </source>
</evidence>
<dbReference type="PANTHER" id="PTHR21090">
    <property type="entry name" value="AROM/DEHYDROQUINATE SYNTHASE"/>
    <property type="match status" value="1"/>
</dbReference>
<evidence type="ECO:0000256" key="5">
    <source>
        <dbReference type="ARBA" id="ARBA00022605"/>
    </source>
</evidence>
<feature type="binding site" evidence="9">
    <location>
        <position position="168"/>
    </location>
    <ligand>
        <name>3-phosphoshikimate</name>
        <dbReference type="ChEBI" id="CHEBI:145989"/>
    </ligand>
</feature>
<dbReference type="EC" id="2.5.1.19" evidence="9"/>
<comment type="catalytic activity">
    <reaction evidence="8">
        <text>3-phosphoshikimate + phosphoenolpyruvate = 5-O-(1-carboxyvinyl)-3-phosphoshikimate + phosphate</text>
        <dbReference type="Rhea" id="RHEA:21256"/>
        <dbReference type="ChEBI" id="CHEBI:43474"/>
        <dbReference type="ChEBI" id="CHEBI:57701"/>
        <dbReference type="ChEBI" id="CHEBI:58702"/>
        <dbReference type="ChEBI" id="CHEBI:145989"/>
        <dbReference type="EC" id="2.5.1.19"/>
    </reaction>
    <physiologicalReaction direction="left-to-right" evidence="8">
        <dbReference type="Rhea" id="RHEA:21257"/>
    </physiologicalReaction>
</comment>
<feature type="binding site" evidence="9">
    <location>
        <position position="343"/>
    </location>
    <ligand>
        <name>3-phosphoshikimate</name>
        <dbReference type="ChEBI" id="CHEBI:145989"/>
    </ligand>
</feature>
<protein>
    <recommendedName>
        <fullName evidence="9">3-phosphoshikimate 1-carboxyvinyltransferase</fullName>
        <ecNumber evidence="9">2.5.1.19</ecNumber>
    </recommendedName>
    <alternativeName>
        <fullName evidence="9">5-enolpyruvylshikimate-3-phosphate synthase</fullName>
        <shortName evidence="9">EPSP synthase</shortName>
        <shortName evidence="9">EPSPS</shortName>
    </alternativeName>
</protein>
<keyword evidence="4 9" id="KW-0963">Cytoplasm</keyword>
<feature type="binding site" evidence="9">
    <location>
        <position position="170"/>
    </location>
    <ligand>
        <name>phosphoenolpyruvate</name>
        <dbReference type="ChEBI" id="CHEBI:58702"/>
    </ligand>
</feature>
<keyword evidence="6 9" id="KW-0808">Transferase</keyword>
<dbReference type="InterPro" id="IPR001986">
    <property type="entry name" value="Enolpyruvate_Tfrase_dom"/>
</dbReference>
<dbReference type="Pfam" id="PF00275">
    <property type="entry name" value="EPSP_synthase"/>
    <property type="match status" value="1"/>
</dbReference>
<dbReference type="GO" id="GO:0008652">
    <property type="term" value="P:amino acid biosynthetic process"/>
    <property type="evidence" value="ECO:0007669"/>
    <property type="project" value="UniProtKB-KW"/>
</dbReference>
<dbReference type="InterPro" id="IPR006264">
    <property type="entry name" value="EPSP_synthase"/>
</dbReference>
<evidence type="ECO:0000256" key="9">
    <source>
        <dbReference type="HAMAP-Rule" id="MF_00210"/>
    </source>
</evidence>
<organism evidence="11 12">
    <name type="scientific">Lysinibacillus macroides</name>
    <dbReference type="NCBI Taxonomy" id="33935"/>
    <lineage>
        <taxon>Bacteria</taxon>
        <taxon>Bacillati</taxon>
        <taxon>Bacillota</taxon>
        <taxon>Bacilli</taxon>
        <taxon>Bacillales</taxon>
        <taxon>Bacillaceae</taxon>
        <taxon>Lysinibacillus</taxon>
    </lineage>
</organism>
<feature type="binding site" evidence="9">
    <location>
        <position position="316"/>
    </location>
    <ligand>
        <name>3-phosphoshikimate</name>
        <dbReference type="ChEBI" id="CHEBI:145989"/>
    </ligand>
</feature>
<dbReference type="PANTHER" id="PTHR21090:SF5">
    <property type="entry name" value="PENTAFUNCTIONAL AROM POLYPEPTIDE"/>
    <property type="match status" value="1"/>
</dbReference>
<dbReference type="GO" id="GO:0003866">
    <property type="term" value="F:3-phosphoshikimate 1-carboxyvinyltransferase activity"/>
    <property type="evidence" value="ECO:0007669"/>
    <property type="project" value="UniProtKB-UniRule"/>
</dbReference>
<dbReference type="UniPathway" id="UPA00053">
    <property type="reaction ID" value="UER00089"/>
</dbReference>
<feature type="binding site" evidence="9">
    <location>
        <position position="123"/>
    </location>
    <ligand>
        <name>phosphoenolpyruvate</name>
        <dbReference type="ChEBI" id="CHEBI:58702"/>
    </ligand>
</feature>
<dbReference type="InterPro" id="IPR036968">
    <property type="entry name" value="Enolpyruvate_Tfrase_sf"/>
</dbReference>
<dbReference type="FunFam" id="3.65.10.10:FF:000005">
    <property type="entry name" value="3-phosphoshikimate 1-carboxyvinyltransferase"/>
    <property type="match status" value="1"/>
</dbReference>
<feature type="binding site" evidence="9">
    <location>
        <position position="389"/>
    </location>
    <ligand>
        <name>phosphoenolpyruvate</name>
        <dbReference type="ChEBI" id="CHEBI:58702"/>
    </ligand>
</feature>
<feature type="binding site" evidence="9">
    <location>
        <position position="347"/>
    </location>
    <ligand>
        <name>phosphoenolpyruvate</name>
        <dbReference type="ChEBI" id="CHEBI:58702"/>
    </ligand>
</feature>
<evidence type="ECO:0000256" key="6">
    <source>
        <dbReference type="ARBA" id="ARBA00022679"/>
    </source>
</evidence>
<feature type="binding site" evidence="9">
    <location>
        <position position="23"/>
    </location>
    <ligand>
        <name>phosphoenolpyruvate</name>
        <dbReference type="ChEBI" id="CHEBI:58702"/>
    </ligand>
</feature>
<feature type="binding site" evidence="9">
    <location>
        <position position="28"/>
    </location>
    <ligand>
        <name>3-phosphoshikimate</name>
        <dbReference type="ChEBI" id="CHEBI:145989"/>
    </ligand>
</feature>
<comment type="similarity">
    <text evidence="3 9">Belongs to the EPSP synthase family.</text>
</comment>
<evidence type="ECO:0000256" key="4">
    <source>
        <dbReference type="ARBA" id="ARBA00022490"/>
    </source>
</evidence>
<dbReference type="AlphaFoldDB" id="A0A0N0CWG7"/>
<dbReference type="OrthoDB" id="9809920at2"/>
<evidence type="ECO:0000256" key="7">
    <source>
        <dbReference type="ARBA" id="ARBA00023141"/>
    </source>
</evidence>
<gene>
    <name evidence="9" type="primary">aroA</name>
    <name evidence="11" type="ORF">ADM90_07295</name>
</gene>
<dbReference type="HAMAP" id="MF_00210">
    <property type="entry name" value="EPSP_synth"/>
    <property type="match status" value="1"/>
</dbReference>
<dbReference type="PROSITE" id="PS00885">
    <property type="entry name" value="EPSP_SYNTHASE_2"/>
    <property type="match status" value="1"/>
</dbReference>
<dbReference type="GO" id="GO:0009073">
    <property type="term" value="P:aromatic amino acid family biosynthetic process"/>
    <property type="evidence" value="ECO:0007669"/>
    <property type="project" value="UniProtKB-KW"/>
</dbReference>
<dbReference type="NCBIfam" id="TIGR01356">
    <property type="entry name" value="aroA"/>
    <property type="match status" value="1"/>
</dbReference>
<feature type="domain" description="Enolpyruvate transferase" evidence="10">
    <location>
        <begin position="12"/>
        <end position="423"/>
    </location>
</feature>
<comment type="caution">
    <text evidence="9">Lacks conserved residue(s) required for the propagation of feature annotation.</text>
</comment>
<evidence type="ECO:0000313" key="12">
    <source>
        <dbReference type="Proteomes" id="UP000037977"/>
    </source>
</evidence>
<name>A0A0N0CWG7_9BACI</name>
<evidence type="ECO:0000259" key="10">
    <source>
        <dbReference type="Pfam" id="PF00275"/>
    </source>
</evidence>
<keyword evidence="12" id="KW-1185">Reference proteome</keyword>
<dbReference type="FunFam" id="3.65.10.10:FF:000006">
    <property type="entry name" value="3-phosphoshikimate 1-carboxyvinyltransferase"/>
    <property type="match status" value="1"/>
</dbReference>
<feature type="active site" description="Proton acceptor" evidence="9">
    <location>
        <position position="316"/>
    </location>
</feature>
<comment type="subunit">
    <text evidence="9">Monomer.</text>
</comment>
<dbReference type="GO" id="GO:0005737">
    <property type="term" value="C:cytoplasm"/>
    <property type="evidence" value="ECO:0007669"/>
    <property type="project" value="UniProtKB-SubCell"/>
</dbReference>
<dbReference type="CDD" id="cd01556">
    <property type="entry name" value="EPSP_synthase"/>
    <property type="match status" value="1"/>
</dbReference>
<reference evidence="11 12" key="1">
    <citation type="submission" date="2015-07" db="EMBL/GenBank/DDBJ databases">
        <title>Genome sequencing project for genomic taxonomy and phylogenomics of Bacillus-like bacteria.</title>
        <authorList>
            <person name="Liu B."/>
            <person name="Wang J."/>
            <person name="Zhu Y."/>
            <person name="Liu G."/>
            <person name="Chen Q."/>
            <person name="Chen Z."/>
            <person name="Che J."/>
            <person name="Ge C."/>
            <person name="Shi H."/>
            <person name="Pan Z."/>
            <person name="Liu X."/>
        </authorList>
    </citation>
    <scope>NUCLEOTIDE SEQUENCE [LARGE SCALE GENOMIC DNA]</scope>
    <source>
        <strain evidence="11 12">DSM 54</strain>
    </source>
</reference>
<comment type="pathway">
    <text evidence="2 9">Metabolic intermediate biosynthesis; chorismate biosynthesis; chorismate from D-erythrose 4-phosphate and phosphoenolpyruvate: step 6/7.</text>
</comment>
<feature type="binding site" evidence="9">
    <location>
        <position position="170"/>
    </location>
    <ligand>
        <name>3-phosphoshikimate</name>
        <dbReference type="ChEBI" id="CHEBI:145989"/>
    </ligand>
</feature>
<evidence type="ECO:0000256" key="3">
    <source>
        <dbReference type="ARBA" id="ARBA00009948"/>
    </source>
</evidence>
<feature type="binding site" evidence="9">
    <location>
        <position position="24"/>
    </location>
    <ligand>
        <name>3-phosphoshikimate</name>
        <dbReference type="ChEBI" id="CHEBI:145989"/>
    </ligand>
</feature>
<sequence>MSEKVLQYNKPSLQGILTIPGDKSVSHRSVMFGAIATGATTVEGFLLGEDCLSTIDCFQKLGVHIEVEGTNVTIQSPGIENWQEPTEVLYTGNSGTTTRLMLGILAGSPVHSVMTGDASIGKRPMRRVIDPLRQMGAQITGRAKGQYTPLAIQGTKLQAIDYQMPVASAQVKSAILLAGLRAEGTTIVRETEVSRDHTERMLRQFGAQVEVNNGVVSLEGGQILQGTHVAVPGDISSAAFFLVAGAICENSKITLENVGINPTRDGIVEVLQKMGAAMTVTPNSDTQAEPTATIQIETSTLTATTIEGDMIPRLIDEIPIIALLATQAHGRTIIKDAEELKVKETDRITAVVNELTKLGANIEATADGMVIEGPTPLHGASLQTYGDHRIGMMGAIAALITDGAVTLDDAGCIAVSYPSFFEHIEAVK</sequence>
<comment type="function">
    <text evidence="1 9">Catalyzes the transfer of the enolpyruvyl moiety of phosphoenolpyruvate (PEP) to the 5-hydroxyl of shikimate-3-phosphate (S3P) to produce enolpyruvyl shikimate-3-phosphate and inorganic phosphate.</text>
</comment>
<dbReference type="Gene3D" id="3.65.10.10">
    <property type="entry name" value="Enolpyruvate transferase domain"/>
    <property type="match status" value="2"/>
</dbReference>
<dbReference type="Proteomes" id="UP000037977">
    <property type="component" value="Unassembled WGS sequence"/>
</dbReference>
<evidence type="ECO:0000256" key="2">
    <source>
        <dbReference type="ARBA" id="ARBA00004811"/>
    </source>
</evidence>
<dbReference type="SUPFAM" id="SSF55205">
    <property type="entry name" value="EPT/RTPC-like"/>
    <property type="match status" value="1"/>
</dbReference>
<dbReference type="GO" id="GO:0009423">
    <property type="term" value="P:chorismate biosynthetic process"/>
    <property type="evidence" value="ECO:0007669"/>
    <property type="project" value="UniProtKB-UniRule"/>
</dbReference>
<accession>A0A0N0CWG7</accession>
<feature type="binding site" evidence="9">
    <location>
        <position position="23"/>
    </location>
    <ligand>
        <name>3-phosphoshikimate</name>
        <dbReference type="ChEBI" id="CHEBI:145989"/>
    </ligand>
</feature>
<comment type="caution">
    <text evidence="11">The sequence shown here is derived from an EMBL/GenBank/DDBJ whole genome shotgun (WGS) entry which is preliminary data.</text>
</comment>